<dbReference type="RefSeq" id="XP_044564190.1">
    <property type="nucleotide sequence ID" value="XM_044704947.1"/>
</dbReference>
<feature type="compositionally biased region" description="Polar residues" evidence="1">
    <location>
        <begin position="86"/>
        <end position="95"/>
    </location>
</feature>
<dbReference type="VEuPathDB" id="AmoebaDB:NfTy_055620"/>
<evidence type="ECO:0000313" key="3">
    <source>
        <dbReference type="Proteomes" id="UP000444721"/>
    </source>
</evidence>
<accession>A0A6A5BQR7</accession>
<name>A0A6A5BQR7_NAEFO</name>
<feature type="compositionally biased region" description="Low complexity" evidence="1">
    <location>
        <begin position="1"/>
        <end position="61"/>
    </location>
</feature>
<evidence type="ECO:0000256" key="1">
    <source>
        <dbReference type="SAM" id="MobiDB-lite"/>
    </source>
</evidence>
<feature type="compositionally biased region" description="Basic and acidic residues" evidence="1">
    <location>
        <begin position="350"/>
        <end position="376"/>
    </location>
</feature>
<dbReference type="GeneID" id="68109038"/>
<feature type="region of interest" description="Disordered" evidence="1">
    <location>
        <begin position="350"/>
        <end position="404"/>
    </location>
</feature>
<gene>
    <name evidence="2" type="ORF">FDP41_001820</name>
</gene>
<evidence type="ECO:0000313" key="2">
    <source>
        <dbReference type="EMBL" id="KAF0979477.1"/>
    </source>
</evidence>
<dbReference type="VEuPathDB" id="AmoebaDB:FDP41_001820"/>
<feature type="region of interest" description="Disordered" evidence="1">
    <location>
        <begin position="203"/>
        <end position="222"/>
    </location>
</feature>
<protein>
    <submittedName>
        <fullName evidence="2">Uncharacterized protein</fullName>
    </submittedName>
</protein>
<keyword evidence="3" id="KW-1185">Reference proteome</keyword>
<dbReference type="EMBL" id="VFQX01000027">
    <property type="protein sequence ID" value="KAF0979477.1"/>
    <property type="molecule type" value="Genomic_DNA"/>
</dbReference>
<dbReference type="OrthoDB" id="10493052at2759"/>
<comment type="caution">
    <text evidence="2">The sequence shown here is derived from an EMBL/GenBank/DDBJ whole genome shotgun (WGS) entry which is preliminary data.</text>
</comment>
<dbReference type="Proteomes" id="UP000444721">
    <property type="component" value="Unassembled WGS sequence"/>
</dbReference>
<feature type="region of interest" description="Disordered" evidence="1">
    <location>
        <begin position="1"/>
        <end position="101"/>
    </location>
</feature>
<proteinExistence type="predicted"/>
<reference evidence="2 3" key="1">
    <citation type="journal article" date="2019" name="Sci. Rep.">
        <title>Nanopore sequencing improves the draft genome of the human pathogenic amoeba Naegleria fowleri.</title>
        <authorList>
            <person name="Liechti N."/>
            <person name="Schurch N."/>
            <person name="Bruggmann R."/>
            <person name="Wittwer M."/>
        </authorList>
    </citation>
    <scope>NUCLEOTIDE SEQUENCE [LARGE SCALE GENOMIC DNA]</scope>
    <source>
        <strain evidence="2 3">ATCC 30894</strain>
    </source>
</reference>
<sequence>MSPKTSSPSPNNPSQPNKLMMLSPNSNTTTLSNNLNSSNVYINNNNNTSHSNTNSDYSSSYEGEDDDSQPLHYDEEIEDDGKLIDSPTTIQSSSTTEKKLSPVQSSSSLLITQDCKAPRRCISYNLLPSQGSSHHLKPNINHTEAKTSKQEQIRHVSSSSTMVSLCIEGPSEQTTGLSSDNKALQQSSRLLTPSLNHHKYPFLSKSTSSSNLLTPPPPLSRRNSMYSVTSGRSRVSSGHLGSLVSSPRLVNTFQKITEQRKTLKNDPTFDNHLFEYESSLISDDKINLKPYVYSKDGESDQEETQPEEQLGQLGKEYATGMDPKSVMLLCDLKRNGKKIGILLDDMERKNGDKFHNKENNRSSDQHDTSIKSKVERTMQMIKHSLEQLNNGKSKTKKSTNKDIQ</sequence>
<dbReference type="AlphaFoldDB" id="A0A6A5BQR7"/>
<organism evidence="2 3">
    <name type="scientific">Naegleria fowleri</name>
    <name type="common">Brain eating amoeba</name>
    <dbReference type="NCBI Taxonomy" id="5763"/>
    <lineage>
        <taxon>Eukaryota</taxon>
        <taxon>Discoba</taxon>
        <taxon>Heterolobosea</taxon>
        <taxon>Tetramitia</taxon>
        <taxon>Eutetramitia</taxon>
        <taxon>Vahlkampfiidae</taxon>
        <taxon>Naegleria</taxon>
    </lineage>
</organism>
<dbReference type="VEuPathDB" id="AmoebaDB:NF0103580"/>
<feature type="compositionally biased region" description="Low complexity" evidence="1">
    <location>
        <begin position="203"/>
        <end position="213"/>
    </location>
</feature>